<organism evidence="2 3">
    <name type="scientific">Cuscuta campestris</name>
    <dbReference type="NCBI Taxonomy" id="132261"/>
    <lineage>
        <taxon>Eukaryota</taxon>
        <taxon>Viridiplantae</taxon>
        <taxon>Streptophyta</taxon>
        <taxon>Embryophyta</taxon>
        <taxon>Tracheophyta</taxon>
        <taxon>Spermatophyta</taxon>
        <taxon>Magnoliopsida</taxon>
        <taxon>eudicotyledons</taxon>
        <taxon>Gunneridae</taxon>
        <taxon>Pentapetalae</taxon>
        <taxon>asterids</taxon>
        <taxon>lamiids</taxon>
        <taxon>Solanales</taxon>
        <taxon>Convolvulaceae</taxon>
        <taxon>Cuscuteae</taxon>
        <taxon>Cuscuta</taxon>
        <taxon>Cuscuta subgen. Grammica</taxon>
        <taxon>Cuscuta sect. Cleistogrammica</taxon>
    </lineage>
</organism>
<keyword evidence="3" id="KW-1185">Reference proteome</keyword>
<sequence length="175" mass="19939">MIGYWTPYFRCPERERVENYAGSADKSRFFIENYNIAFRVLDEALKNCVNVNNRTGTGCSSNIAVIRDVDEENQGSHATRTTKKKSVTKKRKVCLRISSLFVNIVLLHYSTANAHAPRYNLSPNLQLWTLMRVCTRGDLPQLHQVMMGFWVSTVHAYAGIILSISKILPAQNLEN</sequence>
<name>A0A484M1K1_9ASTE</name>
<protein>
    <submittedName>
        <fullName evidence="2">Uncharacterized protein</fullName>
    </submittedName>
</protein>
<keyword evidence="1" id="KW-0472">Membrane</keyword>
<proteinExistence type="predicted"/>
<dbReference type="AlphaFoldDB" id="A0A484M1K1"/>
<dbReference type="EMBL" id="OOIL02002369">
    <property type="protein sequence ID" value="VFQ82643.1"/>
    <property type="molecule type" value="Genomic_DNA"/>
</dbReference>
<accession>A0A484M1K1</accession>
<keyword evidence="1" id="KW-1133">Transmembrane helix</keyword>
<feature type="transmembrane region" description="Helical" evidence="1">
    <location>
        <begin position="147"/>
        <end position="168"/>
    </location>
</feature>
<feature type="transmembrane region" description="Helical" evidence="1">
    <location>
        <begin position="93"/>
        <end position="111"/>
    </location>
</feature>
<evidence type="ECO:0000256" key="1">
    <source>
        <dbReference type="SAM" id="Phobius"/>
    </source>
</evidence>
<evidence type="ECO:0000313" key="2">
    <source>
        <dbReference type="EMBL" id="VFQ82643.1"/>
    </source>
</evidence>
<evidence type="ECO:0000313" key="3">
    <source>
        <dbReference type="Proteomes" id="UP000595140"/>
    </source>
</evidence>
<dbReference type="Proteomes" id="UP000595140">
    <property type="component" value="Unassembled WGS sequence"/>
</dbReference>
<keyword evidence="1" id="KW-0812">Transmembrane</keyword>
<reference evidence="2 3" key="1">
    <citation type="submission" date="2018-04" db="EMBL/GenBank/DDBJ databases">
        <authorList>
            <person name="Vogel A."/>
        </authorList>
    </citation>
    <scope>NUCLEOTIDE SEQUENCE [LARGE SCALE GENOMIC DNA]</scope>
</reference>
<gene>
    <name evidence="2" type="ORF">CCAM_LOCUS24419</name>
</gene>